<keyword evidence="1" id="KW-1133">Transmembrane helix</keyword>
<keyword evidence="1" id="KW-0472">Membrane</keyword>
<sequence length="228" mass="23571">MILSGVLVNAVLVILGGIIGSLLAARAKQHIIDSVLQGLGLCVLYVAVQNLIAGGNIFIIVLSIVCGAIIGEALKIDSKLTALGDWVQAKVNRGGRQLAIAEGFVNASLLFCVGAMGLVGSLESGLADNHETLYAKAVIDGMVSIAFASTMGIGVAFSAVSIVIYQGVIVLSASLISPYLSEQAITEMSCVGGLLILAIALNMLKITKIRVANFIFAPLLAIVFSLFL</sequence>
<dbReference type="STRING" id="505317.OA57_11355"/>
<evidence type="ECO:0000313" key="3">
    <source>
        <dbReference type="Proteomes" id="UP000030380"/>
    </source>
</evidence>
<reference evidence="2 3" key="1">
    <citation type="submission" date="2014-11" db="EMBL/GenBank/DDBJ databases">
        <title>Draft genome sequence of Chelonobacter oris 1662T, associated with respiratory disease in Hermann's Tortoises.</title>
        <authorList>
            <person name="Kudirkiene E."/>
            <person name="Hansen M.J."/>
            <person name="Bojesen A.M."/>
        </authorList>
    </citation>
    <scope>NUCLEOTIDE SEQUENCE [LARGE SCALE GENOMIC DNA]</scope>
    <source>
        <strain evidence="2 3">1662</strain>
    </source>
</reference>
<dbReference type="AlphaFoldDB" id="A0A0A3B7D5"/>
<feature type="transmembrane region" description="Helical" evidence="1">
    <location>
        <begin position="103"/>
        <end position="122"/>
    </location>
</feature>
<dbReference type="PANTHER" id="PTHR36111">
    <property type="entry name" value="INNER MEMBRANE PROTEIN-RELATED"/>
    <property type="match status" value="1"/>
</dbReference>
<comment type="caution">
    <text evidence="2">The sequence shown here is derived from an EMBL/GenBank/DDBJ whole genome shotgun (WGS) entry which is preliminary data.</text>
</comment>
<evidence type="ECO:0000256" key="1">
    <source>
        <dbReference type="SAM" id="Phobius"/>
    </source>
</evidence>
<accession>A0A0A3B7D5</accession>
<keyword evidence="1" id="KW-0812">Transmembrane</keyword>
<feature type="transmembrane region" description="Helical" evidence="1">
    <location>
        <begin position="211"/>
        <end position="227"/>
    </location>
</feature>
<proteinExistence type="predicted"/>
<feature type="transmembrane region" description="Helical" evidence="1">
    <location>
        <begin position="39"/>
        <end position="70"/>
    </location>
</feature>
<evidence type="ECO:0000313" key="2">
    <source>
        <dbReference type="EMBL" id="KGQ69514.1"/>
    </source>
</evidence>
<protein>
    <submittedName>
        <fullName evidence="2">Membrane protein</fullName>
    </submittedName>
</protein>
<organism evidence="2 3">
    <name type="scientific">Chelonobacter oris</name>
    <dbReference type="NCBI Taxonomy" id="505317"/>
    <lineage>
        <taxon>Bacteria</taxon>
        <taxon>Pseudomonadati</taxon>
        <taxon>Pseudomonadota</taxon>
        <taxon>Gammaproteobacteria</taxon>
        <taxon>Pasteurellales</taxon>
        <taxon>Pasteurellaceae</taxon>
        <taxon>Chelonobacter</taxon>
    </lineage>
</organism>
<dbReference type="RefSeq" id="WP_034617963.1">
    <property type="nucleotide sequence ID" value="NZ_JSUM01000019.1"/>
</dbReference>
<keyword evidence="3" id="KW-1185">Reference proteome</keyword>
<feature type="transmembrane region" description="Helical" evidence="1">
    <location>
        <begin position="185"/>
        <end position="204"/>
    </location>
</feature>
<dbReference type="Pfam" id="PF04474">
    <property type="entry name" value="DUF554"/>
    <property type="match status" value="1"/>
</dbReference>
<name>A0A0A3B7D5_9PAST</name>
<dbReference type="Proteomes" id="UP000030380">
    <property type="component" value="Unassembled WGS sequence"/>
</dbReference>
<feature type="transmembrane region" description="Helical" evidence="1">
    <location>
        <begin position="6"/>
        <end position="27"/>
    </location>
</feature>
<dbReference type="PANTHER" id="PTHR36111:SF2">
    <property type="entry name" value="INNER MEMBRANE PROTEIN"/>
    <property type="match status" value="1"/>
</dbReference>
<feature type="transmembrane region" description="Helical" evidence="1">
    <location>
        <begin position="143"/>
        <end position="165"/>
    </location>
</feature>
<dbReference type="InterPro" id="IPR007563">
    <property type="entry name" value="DUF554"/>
</dbReference>
<dbReference type="EMBL" id="JSUM01000019">
    <property type="protein sequence ID" value="KGQ69514.1"/>
    <property type="molecule type" value="Genomic_DNA"/>
</dbReference>
<gene>
    <name evidence="2" type="ORF">OA57_11355</name>
</gene>